<gene>
    <name evidence="1" type="ORF">T01_13845</name>
</gene>
<protein>
    <submittedName>
        <fullName evidence="1">Uncharacterized protein</fullName>
    </submittedName>
</protein>
<name>A0A0V1BWT5_TRISP</name>
<keyword evidence="2" id="KW-1185">Reference proteome</keyword>
<dbReference type="Proteomes" id="UP000054776">
    <property type="component" value="Unassembled WGS sequence"/>
</dbReference>
<dbReference type="EMBL" id="JYDH01000008">
    <property type="protein sequence ID" value="KRY41361.1"/>
    <property type="molecule type" value="Genomic_DNA"/>
</dbReference>
<reference evidence="1 2" key="1">
    <citation type="submission" date="2015-01" db="EMBL/GenBank/DDBJ databases">
        <title>Evolution of Trichinella species and genotypes.</title>
        <authorList>
            <person name="Korhonen P.K."/>
            <person name="Edoardo P."/>
            <person name="Giuseppe L.R."/>
            <person name="Gasser R.B."/>
        </authorList>
    </citation>
    <scope>NUCLEOTIDE SEQUENCE [LARGE SCALE GENOMIC DNA]</scope>
    <source>
        <strain evidence="1">ISS3</strain>
    </source>
</reference>
<evidence type="ECO:0000313" key="2">
    <source>
        <dbReference type="Proteomes" id="UP000054776"/>
    </source>
</evidence>
<organism evidence="1 2">
    <name type="scientific">Trichinella spiralis</name>
    <name type="common">Trichina worm</name>
    <dbReference type="NCBI Taxonomy" id="6334"/>
    <lineage>
        <taxon>Eukaryota</taxon>
        <taxon>Metazoa</taxon>
        <taxon>Ecdysozoa</taxon>
        <taxon>Nematoda</taxon>
        <taxon>Enoplea</taxon>
        <taxon>Dorylaimia</taxon>
        <taxon>Trichinellida</taxon>
        <taxon>Trichinellidae</taxon>
        <taxon>Trichinella</taxon>
    </lineage>
</organism>
<evidence type="ECO:0000313" key="1">
    <source>
        <dbReference type="EMBL" id="KRY41361.1"/>
    </source>
</evidence>
<dbReference type="AlphaFoldDB" id="A0A0V1BWT5"/>
<dbReference type="InParanoid" id="A0A0V1BWT5"/>
<comment type="caution">
    <text evidence="1">The sequence shown here is derived from an EMBL/GenBank/DDBJ whole genome shotgun (WGS) entry which is preliminary data.</text>
</comment>
<sequence>MKTRVASQLMSKSIGFDANKTSDYDNENYQTIRKTVQRRIAKISQICSSYFPLDKRYVNDLIYIMKYIHNRATLQFFIELLRQTD</sequence>
<accession>A0A0V1BWT5</accession>
<proteinExistence type="predicted"/>